<dbReference type="SMART" id="SM00388">
    <property type="entry name" value="HisKA"/>
    <property type="match status" value="1"/>
</dbReference>
<dbReference type="PANTHER" id="PTHR45436">
    <property type="entry name" value="SENSOR HISTIDINE KINASE YKOH"/>
    <property type="match status" value="1"/>
</dbReference>
<evidence type="ECO:0000256" key="6">
    <source>
        <dbReference type="ARBA" id="ARBA00022692"/>
    </source>
</evidence>
<dbReference type="EC" id="2.7.13.3" evidence="3"/>
<feature type="domain" description="Histidine kinase" evidence="12">
    <location>
        <begin position="239"/>
        <end position="456"/>
    </location>
</feature>
<evidence type="ECO:0000256" key="5">
    <source>
        <dbReference type="ARBA" id="ARBA00022679"/>
    </source>
</evidence>
<gene>
    <name evidence="14" type="ORF">JI741_23215</name>
</gene>
<evidence type="ECO:0000256" key="3">
    <source>
        <dbReference type="ARBA" id="ARBA00012438"/>
    </source>
</evidence>
<dbReference type="Proteomes" id="UP000613030">
    <property type="component" value="Unassembled WGS sequence"/>
</dbReference>
<protein>
    <recommendedName>
        <fullName evidence="3">histidine kinase</fullName>
        <ecNumber evidence="3">2.7.13.3</ecNumber>
    </recommendedName>
</protein>
<keyword evidence="7 14" id="KW-0418">Kinase</keyword>
<keyword evidence="9" id="KW-0902">Two-component regulatory system</keyword>
<dbReference type="InterPro" id="IPR005467">
    <property type="entry name" value="His_kinase_dom"/>
</dbReference>
<dbReference type="Pfam" id="PF00672">
    <property type="entry name" value="HAMP"/>
    <property type="match status" value="1"/>
</dbReference>
<feature type="domain" description="HAMP" evidence="13">
    <location>
        <begin position="178"/>
        <end position="231"/>
    </location>
</feature>
<feature type="transmembrane region" description="Helical" evidence="11">
    <location>
        <begin position="7"/>
        <end position="29"/>
    </location>
</feature>
<reference evidence="14 15" key="1">
    <citation type="submission" date="2021-01" db="EMBL/GenBank/DDBJ databases">
        <title>Chryseolinea sp. Jin1 Genome sequencing and assembly.</title>
        <authorList>
            <person name="Kim I."/>
        </authorList>
    </citation>
    <scope>NUCLEOTIDE SEQUENCE [LARGE SCALE GENOMIC DNA]</scope>
    <source>
        <strain evidence="14 15">Jin1</strain>
    </source>
</reference>
<keyword evidence="4" id="KW-0597">Phosphoprotein</keyword>
<name>A0ABS1KXH4_9BACT</name>
<evidence type="ECO:0000256" key="4">
    <source>
        <dbReference type="ARBA" id="ARBA00022553"/>
    </source>
</evidence>
<comment type="catalytic activity">
    <reaction evidence="1">
        <text>ATP + protein L-histidine = ADP + protein N-phospho-L-histidine.</text>
        <dbReference type="EC" id="2.7.13.3"/>
    </reaction>
</comment>
<evidence type="ECO:0000256" key="1">
    <source>
        <dbReference type="ARBA" id="ARBA00000085"/>
    </source>
</evidence>
<dbReference type="GO" id="GO:0016301">
    <property type="term" value="F:kinase activity"/>
    <property type="evidence" value="ECO:0007669"/>
    <property type="project" value="UniProtKB-KW"/>
</dbReference>
<dbReference type="PANTHER" id="PTHR45436:SF5">
    <property type="entry name" value="SENSOR HISTIDINE KINASE TRCS"/>
    <property type="match status" value="1"/>
</dbReference>
<evidence type="ECO:0000256" key="10">
    <source>
        <dbReference type="ARBA" id="ARBA00023136"/>
    </source>
</evidence>
<dbReference type="SUPFAM" id="SSF47384">
    <property type="entry name" value="Homodimeric domain of signal transducing histidine kinase"/>
    <property type="match status" value="1"/>
</dbReference>
<dbReference type="InterPro" id="IPR003661">
    <property type="entry name" value="HisK_dim/P_dom"/>
</dbReference>
<keyword evidence="8 11" id="KW-1133">Transmembrane helix</keyword>
<dbReference type="Gene3D" id="1.10.287.130">
    <property type="match status" value="1"/>
</dbReference>
<dbReference type="PROSITE" id="PS50109">
    <property type="entry name" value="HIS_KIN"/>
    <property type="match status" value="1"/>
</dbReference>
<evidence type="ECO:0000256" key="7">
    <source>
        <dbReference type="ARBA" id="ARBA00022777"/>
    </source>
</evidence>
<evidence type="ECO:0000259" key="12">
    <source>
        <dbReference type="PROSITE" id="PS50109"/>
    </source>
</evidence>
<feature type="transmembrane region" description="Helical" evidence="11">
    <location>
        <begin position="157"/>
        <end position="177"/>
    </location>
</feature>
<keyword evidence="10 11" id="KW-0472">Membrane</keyword>
<organism evidence="14 15">
    <name type="scientific">Chryseolinea lacunae</name>
    <dbReference type="NCBI Taxonomy" id="2801331"/>
    <lineage>
        <taxon>Bacteria</taxon>
        <taxon>Pseudomonadati</taxon>
        <taxon>Bacteroidota</taxon>
        <taxon>Cytophagia</taxon>
        <taxon>Cytophagales</taxon>
        <taxon>Fulvivirgaceae</taxon>
        <taxon>Chryseolinea</taxon>
    </lineage>
</organism>
<comment type="subcellular location">
    <subcellularLocation>
        <location evidence="2">Membrane</location>
    </subcellularLocation>
</comment>
<keyword evidence="6 11" id="KW-0812">Transmembrane</keyword>
<dbReference type="SMART" id="SM00387">
    <property type="entry name" value="HATPase_c"/>
    <property type="match status" value="1"/>
</dbReference>
<dbReference type="Pfam" id="PF00512">
    <property type="entry name" value="HisKA"/>
    <property type="match status" value="1"/>
</dbReference>
<dbReference type="InterPro" id="IPR036097">
    <property type="entry name" value="HisK_dim/P_sf"/>
</dbReference>
<dbReference type="InterPro" id="IPR036890">
    <property type="entry name" value="HATPase_C_sf"/>
</dbReference>
<dbReference type="InterPro" id="IPR004358">
    <property type="entry name" value="Sig_transdc_His_kin-like_C"/>
</dbReference>
<dbReference type="Gene3D" id="6.10.340.10">
    <property type="match status" value="1"/>
</dbReference>
<dbReference type="SUPFAM" id="SSF55874">
    <property type="entry name" value="ATPase domain of HSP90 chaperone/DNA topoisomerase II/histidine kinase"/>
    <property type="match status" value="1"/>
</dbReference>
<dbReference type="InterPro" id="IPR003594">
    <property type="entry name" value="HATPase_dom"/>
</dbReference>
<evidence type="ECO:0000256" key="8">
    <source>
        <dbReference type="ARBA" id="ARBA00022989"/>
    </source>
</evidence>
<evidence type="ECO:0000313" key="15">
    <source>
        <dbReference type="Proteomes" id="UP000613030"/>
    </source>
</evidence>
<evidence type="ECO:0000313" key="14">
    <source>
        <dbReference type="EMBL" id="MBL0744161.1"/>
    </source>
</evidence>
<comment type="caution">
    <text evidence="14">The sequence shown here is derived from an EMBL/GenBank/DDBJ whole genome shotgun (WGS) entry which is preliminary data.</text>
</comment>
<dbReference type="SMART" id="SM00304">
    <property type="entry name" value="HAMP"/>
    <property type="match status" value="1"/>
</dbReference>
<accession>A0ABS1KXH4</accession>
<dbReference type="RefSeq" id="WP_202013802.1">
    <property type="nucleotide sequence ID" value="NZ_JAERRB010000009.1"/>
</dbReference>
<keyword evidence="5" id="KW-0808">Transferase</keyword>
<dbReference type="InterPro" id="IPR050428">
    <property type="entry name" value="TCS_sensor_his_kinase"/>
</dbReference>
<dbReference type="PROSITE" id="PS50885">
    <property type="entry name" value="HAMP"/>
    <property type="match status" value="1"/>
</dbReference>
<dbReference type="CDD" id="cd06225">
    <property type="entry name" value="HAMP"/>
    <property type="match status" value="1"/>
</dbReference>
<evidence type="ECO:0000259" key="13">
    <source>
        <dbReference type="PROSITE" id="PS50885"/>
    </source>
</evidence>
<evidence type="ECO:0000256" key="9">
    <source>
        <dbReference type="ARBA" id="ARBA00023012"/>
    </source>
</evidence>
<sequence length="457" mass="51690">MNIRTRLTLIFFSLVVVMLSVICISIYFFSDNYRKEDFYRRLKNRATNTAQVLTEVKEVNADLLKRMERNNPASLPNQYIAIYNYRNEELYSSDGTPVVNIDTALLNRIRLQKEISFKEGKVEALGFLFADRYDRFTVVAAATDVYGRDALANLRNVLVLTFSLSLLLVSVLGWVYAGRVLSPISKIVSQVSEITEVNMNRRLDEGNQKDELSKLSQTFNSMLERLQAAFLSQKNFIANASHEIKTPITIMTSEIDVSLLQPRNPDYYVKVLRSVLGGLRGLNDLTTQLLLLAQTSASEPKTNFTMFRIDDALWEMKEELLKAFPKYKVDIDFDLKIEPDSLSVFGDEHLVKVAILNLMDNGCKYSDDNRTVIQLEAGSADFITLRFVNLGKGIDADELTKIFDPFFRGKGNLSIKGSGIGLSLVKRIVSLHRGAITVRSVPGEVTEFTVRFPVRTV</sequence>
<dbReference type="CDD" id="cd00082">
    <property type="entry name" value="HisKA"/>
    <property type="match status" value="1"/>
</dbReference>
<evidence type="ECO:0000256" key="11">
    <source>
        <dbReference type="SAM" id="Phobius"/>
    </source>
</evidence>
<dbReference type="Pfam" id="PF02518">
    <property type="entry name" value="HATPase_c"/>
    <property type="match status" value="1"/>
</dbReference>
<dbReference type="Gene3D" id="3.30.565.10">
    <property type="entry name" value="Histidine kinase-like ATPase, C-terminal domain"/>
    <property type="match status" value="1"/>
</dbReference>
<dbReference type="EMBL" id="JAERRB010000009">
    <property type="protein sequence ID" value="MBL0744161.1"/>
    <property type="molecule type" value="Genomic_DNA"/>
</dbReference>
<evidence type="ECO:0000256" key="2">
    <source>
        <dbReference type="ARBA" id="ARBA00004370"/>
    </source>
</evidence>
<dbReference type="SUPFAM" id="SSF158472">
    <property type="entry name" value="HAMP domain-like"/>
    <property type="match status" value="1"/>
</dbReference>
<dbReference type="PRINTS" id="PR00344">
    <property type="entry name" value="BCTRLSENSOR"/>
</dbReference>
<keyword evidence="15" id="KW-1185">Reference proteome</keyword>
<proteinExistence type="predicted"/>
<dbReference type="InterPro" id="IPR003660">
    <property type="entry name" value="HAMP_dom"/>
</dbReference>